<dbReference type="EMBL" id="GGFL01012370">
    <property type="protein sequence ID" value="MBW76548.1"/>
    <property type="molecule type" value="Transcribed_RNA"/>
</dbReference>
<feature type="chain" id="PRO_5014844109" evidence="1">
    <location>
        <begin position="29"/>
        <end position="75"/>
    </location>
</feature>
<keyword evidence="1" id="KW-0732">Signal</keyword>
<evidence type="ECO:0000256" key="1">
    <source>
        <dbReference type="SAM" id="SignalP"/>
    </source>
</evidence>
<feature type="signal peptide" evidence="1">
    <location>
        <begin position="1"/>
        <end position="28"/>
    </location>
</feature>
<proteinExistence type="predicted"/>
<accession>A0A2M4DHC5</accession>
<dbReference type="AlphaFoldDB" id="A0A2M4DHC5"/>
<protein>
    <submittedName>
        <fullName evidence="2">Putative secreted protein</fullName>
    </submittedName>
</protein>
<reference evidence="2" key="1">
    <citation type="submission" date="2018-01" db="EMBL/GenBank/DDBJ databases">
        <title>An insight into the sialome of Amazonian anophelines.</title>
        <authorList>
            <person name="Ribeiro J.M."/>
            <person name="Scarpassa V."/>
            <person name="Calvo E."/>
        </authorList>
    </citation>
    <scope>NUCLEOTIDE SEQUENCE</scope>
</reference>
<name>A0A2M4DHC5_ANODA</name>
<evidence type="ECO:0000313" key="2">
    <source>
        <dbReference type="EMBL" id="MBW76548.1"/>
    </source>
</evidence>
<organism evidence="2">
    <name type="scientific">Anopheles darlingi</name>
    <name type="common">Mosquito</name>
    <dbReference type="NCBI Taxonomy" id="43151"/>
    <lineage>
        <taxon>Eukaryota</taxon>
        <taxon>Metazoa</taxon>
        <taxon>Ecdysozoa</taxon>
        <taxon>Arthropoda</taxon>
        <taxon>Hexapoda</taxon>
        <taxon>Insecta</taxon>
        <taxon>Pterygota</taxon>
        <taxon>Neoptera</taxon>
        <taxon>Endopterygota</taxon>
        <taxon>Diptera</taxon>
        <taxon>Nematocera</taxon>
        <taxon>Culicoidea</taxon>
        <taxon>Culicidae</taxon>
        <taxon>Anophelinae</taxon>
        <taxon>Anopheles</taxon>
    </lineage>
</organism>
<sequence>MHFGTVFHRHRWLVRSLSLCVCVSCALRCRVASVPKSVPVRLLLRCVPSRGLFEIRIATSLIVTNRFGKGLVYRA</sequence>